<dbReference type="Gene3D" id="3.40.50.300">
    <property type="entry name" value="P-loop containing nucleotide triphosphate hydrolases"/>
    <property type="match status" value="1"/>
</dbReference>
<organism evidence="4 5">
    <name type="scientific">Plutella xylostella</name>
    <name type="common">Diamondback moth</name>
    <name type="synonym">Plutella maculipennis</name>
    <dbReference type="NCBI Taxonomy" id="51655"/>
    <lineage>
        <taxon>Eukaryota</taxon>
        <taxon>Metazoa</taxon>
        <taxon>Ecdysozoa</taxon>
        <taxon>Arthropoda</taxon>
        <taxon>Hexapoda</taxon>
        <taxon>Insecta</taxon>
        <taxon>Pterygota</taxon>
        <taxon>Neoptera</taxon>
        <taxon>Endopterygota</taxon>
        <taxon>Lepidoptera</taxon>
        <taxon>Glossata</taxon>
        <taxon>Ditrysia</taxon>
        <taxon>Yponomeutoidea</taxon>
        <taxon>Plutellidae</taxon>
        <taxon>Plutella</taxon>
    </lineage>
</organism>
<evidence type="ECO:0000313" key="4">
    <source>
        <dbReference type="EMBL" id="CAG9094877.1"/>
    </source>
</evidence>
<dbReference type="PANTHER" id="PTHR19229">
    <property type="entry name" value="ATP-BINDING CASSETTE TRANSPORTER SUBFAMILY A ABCA"/>
    <property type="match status" value="1"/>
</dbReference>
<evidence type="ECO:0000256" key="2">
    <source>
        <dbReference type="ARBA" id="ARBA00022737"/>
    </source>
</evidence>
<dbReference type="InterPro" id="IPR026082">
    <property type="entry name" value="ABCA"/>
</dbReference>
<feature type="domain" description="ABC transporter" evidence="3">
    <location>
        <begin position="10"/>
        <end position="98"/>
    </location>
</feature>
<dbReference type="Pfam" id="PF00005">
    <property type="entry name" value="ABC_tran"/>
    <property type="match status" value="1"/>
</dbReference>
<evidence type="ECO:0000256" key="1">
    <source>
        <dbReference type="ARBA" id="ARBA00022448"/>
    </source>
</evidence>
<keyword evidence="2" id="KW-0677">Repeat</keyword>
<dbReference type="SUPFAM" id="SSF52540">
    <property type="entry name" value="P-loop containing nucleoside triphosphate hydrolases"/>
    <property type="match status" value="1"/>
</dbReference>
<keyword evidence="1" id="KW-0813">Transport</keyword>
<dbReference type="GO" id="GO:0140359">
    <property type="term" value="F:ABC-type transporter activity"/>
    <property type="evidence" value="ECO:0007669"/>
    <property type="project" value="InterPro"/>
</dbReference>
<dbReference type="AlphaFoldDB" id="A0A8S4DCH2"/>
<gene>
    <name evidence="4" type="ORF">PLXY2_LOCUS1496</name>
</gene>
<sequence>MFDKGFIHSKSTIIIITSGTIPPTSGTATINGCDIVTDTGLARASLGICPQHNVLFPDLTAAEHVQFYAQLKGVRGGAVRGEVEHFLKLLDLEQKRAGNIAVRSYVRALALARTRSEKRALTQCPLFAVLNDHAI</sequence>
<dbReference type="EMBL" id="CAJHNJ030000003">
    <property type="protein sequence ID" value="CAG9094877.1"/>
    <property type="molecule type" value="Genomic_DNA"/>
</dbReference>
<dbReference type="GO" id="GO:0016020">
    <property type="term" value="C:membrane"/>
    <property type="evidence" value="ECO:0007669"/>
    <property type="project" value="InterPro"/>
</dbReference>
<dbReference type="InterPro" id="IPR003439">
    <property type="entry name" value="ABC_transporter-like_ATP-bd"/>
</dbReference>
<dbReference type="Proteomes" id="UP000653454">
    <property type="component" value="Unassembled WGS sequence"/>
</dbReference>
<accession>A0A8S4DCH2</accession>
<proteinExistence type="predicted"/>
<comment type="caution">
    <text evidence="4">The sequence shown here is derived from an EMBL/GenBank/DDBJ whole genome shotgun (WGS) entry which is preliminary data.</text>
</comment>
<evidence type="ECO:0000259" key="3">
    <source>
        <dbReference type="Pfam" id="PF00005"/>
    </source>
</evidence>
<dbReference type="GO" id="GO:0005524">
    <property type="term" value="F:ATP binding"/>
    <property type="evidence" value="ECO:0007669"/>
    <property type="project" value="InterPro"/>
</dbReference>
<dbReference type="InterPro" id="IPR027417">
    <property type="entry name" value="P-loop_NTPase"/>
</dbReference>
<dbReference type="GO" id="GO:0005319">
    <property type="term" value="F:lipid transporter activity"/>
    <property type="evidence" value="ECO:0007669"/>
    <property type="project" value="TreeGrafter"/>
</dbReference>
<evidence type="ECO:0000313" key="5">
    <source>
        <dbReference type="Proteomes" id="UP000653454"/>
    </source>
</evidence>
<reference evidence="4" key="1">
    <citation type="submission" date="2020-11" db="EMBL/GenBank/DDBJ databases">
        <authorList>
            <person name="Whiteford S."/>
        </authorList>
    </citation>
    <scope>NUCLEOTIDE SEQUENCE</scope>
</reference>
<name>A0A8S4DCH2_PLUXY</name>
<dbReference type="GO" id="GO:0016887">
    <property type="term" value="F:ATP hydrolysis activity"/>
    <property type="evidence" value="ECO:0007669"/>
    <property type="project" value="InterPro"/>
</dbReference>
<dbReference type="PANTHER" id="PTHR19229:SF36">
    <property type="entry name" value="ATP-BINDING CASSETTE SUB-FAMILY A MEMBER 2"/>
    <property type="match status" value="1"/>
</dbReference>
<keyword evidence="5" id="KW-1185">Reference proteome</keyword>
<protein>
    <submittedName>
        <fullName evidence="4">(diamondback moth) hypothetical protein</fullName>
    </submittedName>
</protein>